<dbReference type="Gene3D" id="1.25.10.10">
    <property type="entry name" value="Leucine-rich Repeat Variant"/>
    <property type="match status" value="1"/>
</dbReference>
<proteinExistence type="predicted"/>
<dbReference type="PANTHER" id="PTHR10527">
    <property type="entry name" value="IMPORTIN BETA"/>
    <property type="match status" value="1"/>
</dbReference>
<keyword evidence="4" id="KW-0677">Repeat</keyword>
<organism evidence="7">
    <name type="scientific">Notodromas monacha</name>
    <dbReference type="NCBI Taxonomy" id="399045"/>
    <lineage>
        <taxon>Eukaryota</taxon>
        <taxon>Metazoa</taxon>
        <taxon>Ecdysozoa</taxon>
        <taxon>Arthropoda</taxon>
        <taxon>Crustacea</taxon>
        <taxon>Oligostraca</taxon>
        <taxon>Ostracoda</taxon>
        <taxon>Podocopa</taxon>
        <taxon>Podocopida</taxon>
        <taxon>Cypridocopina</taxon>
        <taxon>Cypridoidea</taxon>
        <taxon>Cyprididae</taxon>
        <taxon>Notodromas</taxon>
    </lineage>
</organism>
<dbReference type="InterPro" id="IPR021133">
    <property type="entry name" value="HEAT_type_2"/>
</dbReference>
<evidence type="ECO:0000256" key="1">
    <source>
        <dbReference type="ARBA" id="ARBA00004496"/>
    </source>
</evidence>
<dbReference type="SUPFAM" id="SSF48371">
    <property type="entry name" value="ARM repeat"/>
    <property type="match status" value="1"/>
</dbReference>
<accession>A0A7R9BJ40</accession>
<reference evidence="7" key="1">
    <citation type="submission" date="2020-11" db="EMBL/GenBank/DDBJ databases">
        <authorList>
            <person name="Tran Van P."/>
        </authorList>
    </citation>
    <scope>NUCLEOTIDE SEQUENCE</scope>
</reference>
<dbReference type="InterPro" id="IPR011989">
    <property type="entry name" value="ARM-like"/>
</dbReference>
<keyword evidence="5" id="KW-0653">Protein transport</keyword>
<dbReference type="PROSITE" id="PS50077">
    <property type="entry name" value="HEAT_REPEAT"/>
    <property type="match status" value="1"/>
</dbReference>
<dbReference type="GO" id="GO:0005737">
    <property type="term" value="C:cytoplasm"/>
    <property type="evidence" value="ECO:0007669"/>
    <property type="project" value="UniProtKB-SubCell"/>
</dbReference>
<gene>
    <name evidence="7" type="ORF">NMOB1V02_LOCUS3303</name>
</gene>
<dbReference type="Proteomes" id="UP000678499">
    <property type="component" value="Unassembled WGS sequence"/>
</dbReference>
<keyword evidence="2" id="KW-0813">Transport</keyword>
<dbReference type="OrthoDB" id="10263328at2759"/>
<evidence type="ECO:0000256" key="5">
    <source>
        <dbReference type="ARBA" id="ARBA00022927"/>
    </source>
</evidence>
<dbReference type="Pfam" id="PF13513">
    <property type="entry name" value="HEAT_EZ"/>
    <property type="match status" value="1"/>
</dbReference>
<dbReference type="InterPro" id="IPR016024">
    <property type="entry name" value="ARM-type_fold"/>
</dbReference>
<evidence type="ECO:0000256" key="2">
    <source>
        <dbReference type="ARBA" id="ARBA00022448"/>
    </source>
</evidence>
<evidence type="ECO:0000256" key="6">
    <source>
        <dbReference type="PROSITE-ProRule" id="PRU00103"/>
    </source>
</evidence>
<sequence length="190" mass="21432">MRANGCRRVSVAECTEDAIVGYVVPFVTQNIGNGDWRYREAAVMTFGYILEGPSNEKLKPMMDEALPVLMNLMSDSSIQVQDTTAWTLVRICEYLDITSNSEVLTVLLNAFCVPLSDEPSVAANVCWALKSSSFAAYMTVQTSDKESIEPDAYPFLLFFHMLMQKLLWTTKRANGAQADFWYKDVWAFAY</sequence>
<keyword evidence="8" id="KW-1185">Reference proteome</keyword>
<dbReference type="EMBL" id="CAJPEX010000428">
    <property type="protein sequence ID" value="CAG0915662.1"/>
    <property type="molecule type" value="Genomic_DNA"/>
</dbReference>
<evidence type="ECO:0000256" key="4">
    <source>
        <dbReference type="ARBA" id="ARBA00022737"/>
    </source>
</evidence>
<name>A0A7R9BJ40_9CRUS</name>
<evidence type="ECO:0000313" key="8">
    <source>
        <dbReference type="Proteomes" id="UP000678499"/>
    </source>
</evidence>
<evidence type="ECO:0000256" key="3">
    <source>
        <dbReference type="ARBA" id="ARBA00022490"/>
    </source>
</evidence>
<feature type="repeat" description="HEAT" evidence="6">
    <location>
        <begin position="65"/>
        <end position="102"/>
    </location>
</feature>
<dbReference type="EMBL" id="OA882465">
    <property type="protein sequence ID" value="CAD7275510.1"/>
    <property type="molecule type" value="Genomic_DNA"/>
</dbReference>
<protein>
    <submittedName>
        <fullName evidence="7">Uncharacterized protein</fullName>
    </submittedName>
</protein>
<dbReference type="InterPro" id="IPR040122">
    <property type="entry name" value="Importin_beta"/>
</dbReference>
<dbReference type="AlphaFoldDB" id="A0A7R9BJ40"/>
<keyword evidence="3" id="KW-0963">Cytoplasm</keyword>
<comment type="subcellular location">
    <subcellularLocation>
        <location evidence="1">Cytoplasm</location>
    </subcellularLocation>
</comment>
<evidence type="ECO:0000313" key="7">
    <source>
        <dbReference type="EMBL" id="CAD7275510.1"/>
    </source>
</evidence>
<dbReference type="GO" id="GO:0006606">
    <property type="term" value="P:protein import into nucleus"/>
    <property type="evidence" value="ECO:0007669"/>
    <property type="project" value="InterPro"/>
</dbReference>